<keyword evidence="8 13" id="KW-0812">Transmembrane</keyword>
<dbReference type="RefSeq" id="WP_268061568.1">
    <property type="nucleotide sequence ID" value="NZ_JAPQFJ010000010.1"/>
</dbReference>
<evidence type="ECO:0000256" key="12">
    <source>
        <dbReference type="ARBA" id="ARBA00031636"/>
    </source>
</evidence>
<name>A0ABT4DA16_9CLOT</name>
<proteinExistence type="inferred from homology"/>
<keyword evidence="11 13" id="KW-0472">Membrane</keyword>
<evidence type="ECO:0000256" key="3">
    <source>
        <dbReference type="ARBA" id="ARBA00010199"/>
    </source>
</evidence>
<evidence type="ECO:0000256" key="9">
    <source>
        <dbReference type="ARBA" id="ARBA00022989"/>
    </source>
</evidence>
<evidence type="ECO:0000256" key="11">
    <source>
        <dbReference type="ARBA" id="ARBA00023136"/>
    </source>
</evidence>
<dbReference type="InterPro" id="IPR048279">
    <property type="entry name" value="MdtK-like"/>
</dbReference>
<evidence type="ECO:0000256" key="4">
    <source>
        <dbReference type="ARBA" id="ARBA00020268"/>
    </source>
</evidence>
<comment type="similarity">
    <text evidence="3">Belongs to the multi antimicrobial extrusion (MATE) (TC 2.A.66.1) family.</text>
</comment>
<feature type="transmembrane region" description="Helical" evidence="13">
    <location>
        <begin position="242"/>
        <end position="265"/>
    </location>
</feature>
<evidence type="ECO:0000256" key="6">
    <source>
        <dbReference type="ARBA" id="ARBA00022449"/>
    </source>
</evidence>
<comment type="function">
    <text evidence="1">Multidrug efflux pump.</text>
</comment>
<feature type="transmembrane region" description="Helical" evidence="13">
    <location>
        <begin position="324"/>
        <end position="342"/>
    </location>
</feature>
<gene>
    <name evidence="14" type="ORF">OW729_11060</name>
</gene>
<evidence type="ECO:0000256" key="7">
    <source>
        <dbReference type="ARBA" id="ARBA00022475"/>
    </source>
</evidence>
<keyword evidence="9 13" id="KW-1133">Transmembrane helix</keyword>
<keyword evidence="6" id="KW-0050">Antiport</keyword>
<feature type="transmembrane region" description="Helical" evidence="13">
    <location>
        <begin position="199"/>
        <end position="221"/>
    </location>
</feature>
<keyword evidence="15" id="KW-1185">Reference proteome</keyword>
<dbReference type="PANTHER" id="PTHR43298:SF2">
    <property type="entry name" value="FMN_FAD EXPORTER YEEO-RELATED"/>
    <property type="match status" value="1"/>
</dbReference>
<evidence type="ECO:0000256" key="10">
    <source>
        <dbReference type="ARBA" id="ARBA00023065"/>
    </source>
</evidence>
<feature type="transmembrane region" description="Helical" evidence="13">
    <location>
        <begin position="285"/>
        <end position="303"/>
    </location>
</feature>
<feature type="transmembrane region" description="Helical" evidence="13">
    <location>
        <begin position="95"/>
        <end position="116"/>
    </location>
</feature>
<dbReference type="InterPro" id="IPR050222">
    <property type="entry name" value="MATE_MdtK"/>
</dbReference>
<dbReference type="PIRSF" id="PIRSF006603">
    <property type="entry name" value="DinF"/>
    <property type="match status" value="1"/>
</dbReference>
<dbReference type="CDD" id="cd13134">
    <property type="entry name" value="MATE_like_8"/>
    <property type="match status" value="1"/>
</dbReference>
<keyword evidence="10" id="KW-0406">Ion transport</keyword>
<accession>A0ABT4DA16</accession>
<keyword evidence="7" id="KW-1003">Cell membrane</keyword>
<evidence type="ECO:0000256" key="13">
    <source>
        <dbReference type="SAM" id="Phobius"/>
    </source>
</evidence>
<sequence>MEGKIVSNLKEQSFYRTLLKVAFPIIIQNFIVSSLNMIDTMMIGKLGEIEIASVGIANQYFFLFNLIVMGIFSGCGIFISQFWGRKDVKNIRKMLGIGLVCGGSVAIIFTLLAAILPKQIISIFNTNPQVIELGTQYIRVVCLSYIFTTITFNFAFASRCIEHAILPMIVSSFAILCNVFFNYMFIFGHFGAKPMGVKGAALATVIARIFECIVLIGYIYLSKGVLAAKFNEMLNFGKEFGIKVFKTVSSVVLNEACWGLGFVIYSVAYGRIGAKAMASIQICNTVQNLFMVIIFGIANASVVMIGNKIGANCEEEAKQYGKKLIKLACVIALGLALMLYLNSKKILQIFNISNEVYHDSLIILYIMSLIMIVRVFNITMIVGILRGGGDTKYALKLEAITMWCIGVPISFIGAFLFKFPVYIVYALVTIEEVIKAITAFRRFLSNKWVKNVISDI</sequence>
<feature type="transmembrane region" description="Helical" evidence="13">
    <location>
        <begin position="362"/>
        <end position="385"/>
    </location>
</feature>
<dbReference type="InterPro" id="IPR002528">
    <property type="entry name" value="MATE_fam"/>
</dbReference>
<evidence type="ECO:0000256" key="1">
    <source>
        <dbReference type="ARBA" id="ARBA00003408"/>
    </source>
</evidence>
<feature type="transmembrane region" description="Helical" evidence="13">
    <location>
        <begin position="21"/>
        <end position="38"/>
    </location>
</feature>
<evidence type="ECO:0000256" key="2">
    <source>
        <dbReference type="ARBA" id="ARBA00004651"/>
    </source>
</evidence>
<keyword evidence="5" id="KW-0813">Transport</keyword>
<feature type="transmembrane region" description="Helical" evidence="13">
    <location>
        <begin position="136"/>
        <end position="157"/>
    </location>
</feature>
<feature type="transmembrane region" description="Helical" evidence="13">
    <location>
        <begin position="60"/>
        <end position="83"/>
    </location>
</feature>
<dbReference type="Proteomes" id="UP001144612">
    <property type="component" value="Unassembled WGS sequence"/>
</dbReference>
<organism evidence="14 15">
    <name type="scientific">Clostridium brassicae</name>
    <dbReference type="NCBI Taxonomy" id="2999072"/>
    <lineage>
        <taxon>Bacteria</taxon>
        <taxon>Bacillati</taxon>
        <taxon>Bacillota</taxon>
        <taxon>Clostridia</taxon>
        <taxon>Eubacteriales</taxon>
        <taxon>Clostridiaceae</taxon>
        <taxon>Clostridium</taxon>
    </lineage>
</organism>
<comment type="subcellular location">
    <subcellularLocation>
        <location evidence="2">Cell membrane</location>
        <topology evidence="2">Multi-pass membrane protein</topology>
    </subcellularLocation>
</comment>
<feature type="transmembrane region" description="Helical" evidence="13">
    <location>
        <begin position="422"/>
        <end position="440"/>
    </location>
</feature>
<feature type="transmembrane region" description="Helical" evidence="13">
    <location>
        <begin position="164"/>
        <end position="187"/>
    </location>
</feature>
<evidence type="ECO:0000313" key="15">
    <source>
        <dbReference type="Proteomes" id="UP001144612"/>
    </source>
</evidence>
<evidence type="ECO:0000256" key="8">
    <source>
        <dbReference type="ARBA" id="ARBA00022692"/>
    </source>
</evidence>
<evidence type="ECO:0000256" key="5">
    <source>
        <dbReference type="ARBA" id="ARBA00022448"/>
    </source>
</evidence>
<evidence type="ECO:0000313" key="14">
    <source>
        <dbReference type="EMBL" id="MCY6959144.1"/>
    </source>
</evidence>
<reference evidence="14" key="1">
    <citation type="submission" date="2022-12" db="EMBL/GenBank/DDBJ databases">
        <title>Clostridium sp. nov., isolated from industrial wastewater.</title>
        <authorList>
            <person name="Jiayan W."/>
        </authorList>
    </citation>
    <scope>NUCLEOTIDE SEQUENCE</scope>
    <source>
        <strain evidence="14">ZC22-4</strain>
    </source>
</reference>
<feature type="transmembrane region" description="Helical" evidence="13">
    <location>
        <begin position="397"/>
        <end position="416"/>
    </location>
</feature>
<protein>
    <recommendedName>
        <fullName evidence="4">Probable multidrug resistance protein NorM</fullName>
    </recommendedName>
    <alternativeName>
        <fullName evidence="12">Multidrug-efflux transporter</fullName>
    </alternativeName>
</protein>
<dbReference type="NCBIfam" id="TIGR00797">
    <property type="entry name" value="matE"/>
    <property type="match status" value="1"/>
</dbReference>
<comment type="caution">
    <text evidence="14">The sequence shown here is derived from an EMBL/GenBank/DDBJ whole genome shotgun (WGS) entry which is preliminary data.</text>
</comment>
<dbReference type="PANTHER" id="PTHR43298">
    <property type="entry name" value="MULTIDRUG RESISTANCE PROTEIN NORM-RELATED"/>
    <property type="match status" value="1"/>
</dbReference>
<dbReference type="Pfam" id="PF01554">
    <property type="entry name" value="MatE"/>
    <property type="match status" value="2"/>
</dbReference>
<dbReference type="EMBL" id="JAPQFJ010000010">
    <property type="protein sequence ID" value="MCY6959144.1"/>
    <property type="molecule type" value="Genomic_DNA"/>
</dbReference>